<reference evidence="1 2" key="1">
    <citation type="submission" date="2019-08" db="EMBL/GenBank/DDBJ databases">
        <authorList>
            <person name="Seo M.-J."/>
        </authorList>
    </citation>
    <scope>NUCLEOTIDE SEQUENCE [LARGE SCALE GENOMIC DNA]</scope>
    <source>
        <strain evidence="1 2">KIGAM108</strain>
    </source>
</reference>
<comment type="caution">
    <text evidence="1">The sequence shown here is derived from an EMBL/GenBank/DDBJ whole genome shotgun (WGS) entry which is preliminary data.</text>
</comment>
<sequence>MYSVLKRFVKSLLPRRVLFAGEPVLRLAVYQLYRGNRYACTVCSRHMRAFIDLPMGEKLCPACGSLGRGRRLWQLLHEEFYRPGLTVLDFSPSRSLYRALKQDARIHYESTDLSGDFMADQQYDITRIDASSATYDLILCYHILEHIPDDRQAMRELRRVLKPGGTCLIQTPFREGSIYENEAVQTAAERLAHFGQADHVRVYSVAGLTERLQASGFQVQVREFREATDNRFGFKPHEIVLVCS</sequence>
<dbReference type="GO" id="GO:0032259">
    <property type="term" value="P:methylation"/>
    <property type="evidence" value="ECO:0007669"/>
    <property type="project" value="UniProtKB-KW"/>
</dbReference>
<dbReference type="GO" id="GO:0008168">
    <property type="term" value="F:methyltransferase activity"/>
    <property type="evidence" value="ECO:0007669"/>
    <property type="project" value="UniProtKB-KW"/>
</dbReference>
<keyword evidence="1" id="KW-0808">Transferase</keyword>
<dbReference type="AlphaFoldDB" id="A0A5D6V5C4"/>
<dbReference type="Proteomes" id="UP000322791">
    <property type="component" value="Unassembled WGS sequence"/>
</dbReference>
<organism evidence="1 2">
    <name type="scientific">Hymenobacter lutimineralis</name>
    <dbReference type="NCBI Taxonomy" id="2606448"/>
    <lineage>
        <taxon>Bacteria</taxon>
        <taxon>Pseudomonadati</taxon>
        <taxon>Bacteroidota</taxon>
        <taxon>Cytophagia</taxon>
        <taxon>Cytophagales</taxon>
        <taxon>Hymenobacteraceae</taxon>
        <taxon>Hymenobacter</taxon>
    </lineage>
</organism>
<protein>
    <submittedName>
        <fullName evidence="1">Class I SAM-dependent methyltransferase</fullName>
    </submittedName>
</protein>
<keyword evidence="2" id="KW-1185">Reference proteome</keyword>
<keyword evidence="1" id="KW-0489">Methyltransferase</keyword>
<dbReference type="EMBL" id="VTHL01000007">
    <property type="protein sequence ID" value="TYZ10457.1"/>
    <property type="molecule type" value="Genomic_DNA"/>
</dbReference>
<proteinExistence type="predicted"/>
<evidence type="ECO:0000313" key="1">
    <source>
        <dbReference type="EMBL" id="TYZ10457.1"/>
    </source>
</evidence>
<accession>A0A5D6V5C4</accession>
<dbReference type="SUPFAM" id="SSF53335">
    <property type="entry name" value="S-adenosyl-L-methionine-dependent methyltransferases"/>
    <property type="match status" value="1"/>
</dbReference>
<gene>
    <name evidence="1" type="ORF">FY528_08290</name>
</gene>
<dbReference type="InterPro" id="IPR029063">
    <property type="entry name" value="SAM-dependent_MTases_sf"/>
</dbReference>
<evidence type="ECO:0000313" key="2">
    <source>
        <dbReference type="Proteomes" id="UP000322791"/>
    </source>
</evidence>
<dbReference type="RefSeq" id="WP_149070531.1">
    <property type="nucleotide sequence ID" value="NZ_VTHL01000007.1"/>
</dbReference>
<dbReference type="Gene3D" id="3.40.50.150">
    <property type="entry name" value="Vaccinia Virus protein VP39"/>
    <property type="match status" value="1"/>
</dbReference>
<name>A0A5D6V5C4_9BACT</name>
<dbReference type="Pfam" id="PF13489">
    <property type="entry name" value="Methyltransf_23"/>
    <property type="match status" value="1"/>
</dbReference>